<organism evidence="2 3">
    <name type="scientific">Scleroderma citrinum Foug A</name>
    <dbReference type="NCBI Taxonomy" id="1036808"/>
    <lineage>
        <taxon>Eukaryota</taxon>
        <taxon>Fungi</taxon>
        <taxon>Dikarya</taxon>
        <taxon>Basidiomycota</taxon>
        <taxon>Agaricomycotina</taxon>
        <taxon>Agaricomycetes</taxon>
        <taxon>Agaricomycetidae</taxon>
        <taxon>Boletales</taxon>
        <taxon>Sclerodermatineae</taxon>
        <taxon>Sclerodermataceae</taxon>
        <taxon>Scleroderma</taxon>
    </lineage>
</organism>
<reference evidence="3" key="2">
    <citation type="submission" date="2015-01" db="EMBL/GenBank/DDBJ databases">
        <title>Evolutionary Origins and Diversification of the Mycorrhizal Mutualists.</title>
        <authorList>
            <consortium name="DOE Joint Genome Institute"/>
            <consortium name="Mycorrhizal Genomics Consortium"/>
            <person name="Kohler A."/>
            <person name="Kuo A."/>
            <person name="Nagy L.G."/>
            <person name="Floudas D."/>
            <person name="Copeland A."/>
            <person name="Barry K.W."/>
            <person name="Cichocki N."/>
            <person name="Veneault-Fourrey C."/>
            <person name="LaButti K."/>
            <person name="Lindquist E.A."/>
            <person name="Lipzen A."/>
            <person name="Lundell T."/>
            <person name="Morin E."/>
            <person name="Murat C."/>
            <person name="Riley R."/>
            <person name="Ohm R."/>
            <person name="Sun H."/>
            <person name="Tunlid A."/>
            <person name="Henrissat B."/>
            <person name="Grigoriev I.V."/>
            <person name="Hibbett D.S."/>
            <person name="Martin F."/>
        </authorList>
    </citation>
    <scope>NUCLEOTIDE SEQUENCE [LARGE SCALE GENOMIC DNA]</scope>
    <source>
        <strain evidence="3">Foug A</strain>
    </source>
</reference>
<dbReference type="EMBL" id="KN822845">
    <property type="protein sequence ID" value="KIM50004.1"/>
    <property type="molecule type" value="Genomic_DNA"/>
</dbReference>
<dbReference type="Proteomes" id="UP000053989">
    <property type="component" value="Unassembled WGS sequence"/>
</dbReference>
<gene>
    <name evidence="2" type="ORF">SCLCIDRAFT_34790</name>
</gene>
<dbReference type="InParanoid" id="A0A0C3D0S3"/>
<keyword evidence="3" id="KW-1185">Reference proteome</keyword>
<feature type="compositionally biased region" description="Basic and acidic residues" evidence="1">
    <location>
        <begin position="58"/>
        <end position="74"/>
    </location>
</feature>
<dbReference type="AlphaFoldDB" id="A0A0C3D0S3"/>
<proteinExistence type="predicted"/>
<sequence>MGKELDFGSGEPLKSDEVKDKSRFRESESEQTRCKVKRTGLLQMSEQTGNLKEGTICENRESNDFRDGAEGPEF</sequence>
<dbReference type="HOGENOM" id="CLU_190153_0_0_1"/>
<feature type="region of interest" description="Disordered" evidence="1">
    <location>
        <begin position="1"/>
        <end position="32"/>
    </location>
</feature>
<evidence type="ECO:0000256" key="1">
    <source>
        <dbReference type="SAM" id="MobiDB-lite"/>
    </source>
</evidence>
<evidence type="ECO:0000313" key="2">
    <source>
        <dbReference type="EMBL" id="KIM50004.1"/>
    </source>
</evidence>
<name>A0A0C3D0S3_9AGAM</name>
<evidence type="ECO:0000313" key="3">
    <source>
        <dbReference type="Proteomes" id="UP000053989"/>
    </source>
</evidence>
<feature type="region of interest" description="Disordered" evidence="1">
    <location>
        <begin position="52"/>
        <end position="74"/>
    </location>
</feature>
<reference evidence="2 3" key="1">
    <citation type="submission" date="2014-04" db="EMBL/GenBank/DDBJ databases">
        <authorList>
            <consortium name="DOE Joint Genome Institute"/>
            <person name="Kuo A."/>
            <person name="Kohler A."/>
            <person name="Nagy L.G."/>
            <person name="Floudas D."/>
            <person name="Copeland A."/>
            <person name="Barry K.W."/>
            <person name="Cichocki N."/>
            <person name="Veneault-Fourrey C."/>
            <person name="LaButti K."/>
            <person name="Lindquist E.A."/>
            <person name="Lipzen A."/>
            <person name="Lundell T."/>
            <person name="Morin E."/>
            <person name="Murat C."/>
            <person name="Sun H."/>
            <person name="Tunlid A."/>
            <person name="Henrissat B."/>
            <person name="Grigoriev I.V."/>
            <person name="Hibbett D.S."/>
            <person name="Martin F."/>
            <person name="Nordberg H.P."/>
            <person name="Cantor M.N."/>
            <person name="Hua S.X."/>
        </authorList>
    </citation>
    <scope>NUCLEOTIDE SEQUENCE [LARGE SCALE GENOMIC DNA]</scope>
    <source>
        <strain evidence="2 3">Foug A</strain>
    </source>
</reference>
<accession>A0A0C3D0S3</accession>
<feature type="compositionally biased region" description="Basic and acidic residues" evidence="1">
    <location>
        <begin position="13"/>
        <end position="32"/>
    </location>
</feature>
<protein>
    <submittedName>
        <fullName evidence="2">Uncharacterized protein</fullName>
    </submittedName>
</protein>